<comment type="caution">
    <text evidence="2">The sequence shown here is derived from an EMBL/GenBank/DDBJ whole genome shotgun (WGS) entry which is preliminary data.</text>
</comment>
<reference evidence="2 3" key="1">
    <citation type="submission" date="2020-02" db="EMBL/GenBank/DDBJ databases">
        <authorList>
            <person name="Ma Q."/>
            <person name="Huang Y."/>
            <person name="Song X."/>
            <person name="Pei D."/>
        </authorList>
    </citation>
    <scope>NUCLEOTIDE SEQUENCE [LARGE SCALE GENOMIC DNA]</scope>
    <source>
        <strain evidence="2">Sxm20200214</strain>
        <tissue evidence="2">Leaf</tissue>
    </source>
</reference>
<evidence type="ECO:0000256" key="1">
    <source>
        <dbReference type="SAM" id="MobiDB-lite"/>
    </source>
</evidence>
<protein>
    <submittedName>
        <fullName evidence="2">Uncharacterized protein</fullName>
    </submittedName>
</protein>
<evidence type="ECO:0000313" key="3">
    <source>
        <dbReference type="Proteomes" id="UP000886595"/>
    </source>
</evidence>
<evidence type="ECO:0000313" key="2">
    <source>
        <dbReference type="EMBL" id="KAG2289503.1"/>
    </source>
</evidence>
<name>A0A8X7RM27_BRACI</name>
<accession>A0A8X7RM27</accession>
<sequence length="133" mass="15192">MDFFQNKEYRAYYLKNTLDTLVSMENQNLPQDTSRLPQARLKSGSKRQTSPVQHADPISGYHLSPLSDNASLQDRCLMAQNALFFGGSFSLKDGDEENRMVHSLVTKRPLPFKQNFTLLWTMNSALLLGHRTI</sequence>
<feature type="region of interest" description="Disordered" evidence="1">
    <location>
        <begin position="28"/>
        <end position="62"/>
    </location>
</feature>
<proteinExistence type="predicted"/>
<dbReference type="Proteomes" id="UP000886595">
    <property type="component" value="Unassembled WGS sequence"/>
</dbReference>
<dbReference type="EMBL" id="JAAMPC010000010">
    <property type="protein sequence ID" value="KAG2289503.1"/>
    <property type="molecule type" value="Genomic_DNA"/>
</dbReference>
<dbReference type="AlphaFoldDB" id="A0A8X7RM27"/>
<gene>
    <name evidence="2" type="ORF">Bca52824_049107</name>
</gene>
<organism evidence="2 3">
    <name type="scientific">Brassica carinata</name>
    <name type="common">Ethiopian mustard</name>
    <name type="synonym">Abyssinian cabbage</name>
    <dbReference type="NCBI Taxonomy" id="52824"/>
    <lineage>
        <taxon>Eukaryota</taxon>
        <taxon>Viridiplantae</taxon>
        <taxon>Streptophyta</taxon>
        <taxon>Embryophyta</taxon>
        <taxon>Tracheophyta</taxon>
        <taxon>Spermatophyta</taxon>
        <taxon>Magnoliopsida</taxon>
        <taxon>eudicotyledons</taxon>
        <taxon>Gunneridae</taxon>
        <taxon>Pentapetalae</taxon>
        <taxon>rosids</taxon>
        <taxon>malvids</taxon>
        <taxon>Brassicales</taxon>
        <taxon>Brassicaceae</taxon>
        <taxon>Brassiceae</taxon>
        <taxon>Brassica</taxon>
    </lineage>
</organism>
<keyword evidence="3" id="KW-1185">Reference proteome</keyword>